<evidence type="ECO:0000256" key="2">
    <source>
        <dbReference type="SAM" id="Phobius"/>
    </source>
</evidence>
<dbReference type="PANTHER" id="PTHR20935">
    <property type="entry name" value="PHOSPHOGLYCERATE MUTASE-RELATED"/>
    <property type="match status" value="1"/>
</dbReference>
<evidence type="ECO:0000256" key="1">
    <source>
        <dbReference type="ARBA" id="ARBA00022801"/>
    </source>
</evidence>
<protein>
    <submittedName>
        <fullName evidence="3">Histidine phosphatase family protein</fullName>
    </submittedName>
</protein>
<feature type="transmembrane region" description="Helical" evidence="2">
    <location>
        <begin position="148"/>
        <end position="170"/>
    </location>
</feature>
<comment type="caution">
    <text evidence="3">The sequence shown here is derived from an EMBL/GenBank/DDBJ whole genome shotgun (WGS) entry which is preliminary data.</text>
</comment>
<dbReference type="InterPro" id="IPR051021">
    <property type="entry name" value="Mito_Ser/Thr_phosphatase"/>
</dbReference>
<dbReference type="InterPro" id="IPR029033">
    <property type="entry name" value="His_PPase_superfam"/>
</dbReference>
<accession>A0ABT2ZSB2</accession>
<evidence type="ECO:0000313" key="3">
    <source>
        <dbReference type="EMBL" id="MCV2874041.1"/>
    </source>
</evidence>
<dbReference type="Proteomes" id="UP001652564">
    <property type="component" value="Unassembled WGS sequence"/>
</dbReference>
<dbReference type="PANTHER" id="PTHR20935:SF0">
    <property type="entry name" value="SERINE_THREONINE-PROTEIN PHOSPHATASE PGAM5, MITOCHONDRIAL"/>
    <property type="match status" value="1"/>
</dbReference>
<dbReference type="RefSeq" id="WP_263741293.1">
    <property type="nucleotide sequence ID" value="NZ_JAOWKZ010000004.1"/>
</dbReference>
<sequence>MTELTLIRHGQANSGARTEADYDRLSPLGQQQAAWLGEHLRLTGGFDRVISGTLRRQRETAEALNLDARPHALDDRLNELDYFALSHALQDSHGIPFPTGPEDFAAHVPQVLHLWRSGDAGPDHESYEGFIARVSGAVEDAAQGGPGAVLVTSTGVIATLVALALGLEAVMKARMFLKVMNTSVHRFAVRDGVLHLNQFGATPHLDYPDRHAARTHY</sequence>
<organism evidence="3 4">
    <name type="scientific">Albidovulum litorale</name>
    <dbReference type="NCBI Taxonomy" id="2984134"/>
    <lineage>
        <taxon>Bacteria</taxon>
        <taxon>Pseudomonadati</taxon>
        <taxon>Pseudomonadota</taxon>
        <taxon>Alphaproteobacteria</taxon>
        <taxon>Rhodobacterales</taxon>
        <taxon>Paracoccaceae</taxon>
        <taxon>Albidovulum</taxon>
    </lineage>
</organism>
<reference evidence="3 4" key="1">
    <citation type="submission" date="2022-10" db="EMBL/GenBank/DDBJ databases">
        <title>Defluviimonas sp. nov., isolated from ocean surface sediments.</title>
        <authorList>
            <person name="He W."/>
            <person name="Wang L."/>
            <person name="Zhang D.-F."/>
        </authorList>
    </citation>
    <scope>NUCLEOTIDE SEQUENCE [LARGE SCALE GENOMIC DNA]</scope>
    <source>
        <strain evidence="3 4">WL0050</strain>
    </source>
</reference>
<keyword evidence="2" id="KW-0472">Membrane</keyword>
<keyword evidence="4" id="KW-1185">Reference proteome</keyword>
<dbReference type="CDD" id="cd07067">
    <property type="entry name" value="HP_PGM_like"/>
    <property type="match status" value="1"/>
</dbReference>
<dbReference type="EMBL" id="JAOWKZ010000004">
    <property type="protein sequence ID" value="MCV2874041.1"/>
    <property type="molecule type" value="Genomic_DNA"/>
</dbReference>
<dbReference type="SMART" id="SM00855">
    <property type="entry name" value="PGAM"/>
    <property type="match status" value="1"/>
</dbReference>
<dbReference type="InterPro" id="IPR013078">
    <property type="entry name" value="His_Pase_superF_clade-1"/>
</dbReference>
<gene>
    <name evidence="3" type="ORF">OEZ71_17225</name>
</gene>
<dbReference type="Gene3D" id="3.40.50.1240">
    <property type="entry name" value="Phosphoglycerate mutase-like"/>
    <property type="match status" value="1"/>
</dbReference>
<dbReference type="SUPFAM" id="SSF53254">
    <property type="entry name" value="Phosphoglycerate mutase-like"/>
    <property type="match status" value="1"/>
</dbReference>
<keyword evidence="1" id="KW-0378">Hydrolase</keyword>
<dbReference type="Pfam" id="PF00300">
    <property type="entry name" value="His_Phos_1"/>
    <property type="match status" value="1"/>
</dbReference>
<proteinExistence type="predicted"/>
<evidence type="ECO:0000313" key="4">
    <source>
        <dbReference type="Proteomes" id="UP001652564"/>
    </source>
</evidence>
<keyword evidence="2" id="KW-1133">Transmembrane helix</keyword>
<keyword evidence="2" id="KW-0812">Transmembrane</keyword>
<name>A0ABT2ZSB2_9RHOB</name>